<evidence type="ECO:0000313" key="2">
    <source>
        <dbReference type="EMBL" id="CCI42525.1"/>
    </source>
</evidence>
<sequence length="434" mass="48902">MVSVSEEEVSGAWKQVHSIGNALVAPMTPIPPLLQSKQSIRAKLHMIQAYLNALEYNYTGTLYFDTNKNRSFKSIVGTAKVMINDALPIQCLEAVFLASYLTAPLLKVDRFPVSFTSITGEKSKHRHIVLAVRYYENQNANWGALGLSRSDQLMYKEANFSTLSDLLNDYKNSFENVYHQLIKMSIGLPLSHDIHSAEKVQWRMLNVHLDKTNWKQVARQIDLFARDAVNLVGYKKAQGSFPESFACKYSLHVPDQVQMISRKSSPTSKECMHGVDIQEWKQSGLSQSNLDPKDSVEDTPIVITPTQLKFKCNAKESEELSTCEVFLVNKTSHPYFIQVNTNCSHLCIVNNQETNPENTCATRIRISPNGMTVIAIRLQANINDALESIQRSFGERSISFQCMRSNSQHAETTAESIVLPNADVVTQYLHYTIA</sequence>
<protein>
    <recommendedName>
        <fullName evidence="4">Vasohibin</fullName>
    </recommendedName>
</protein>
<keyword evidence="3" id="KW-1185">Reference proteome</keyword>
<evidence type="ECO:0000313" key="3">
    <source>
        <dbReference type="Proteomes" id="UP000053237"/>
    </source>
</evidence>
<dbReference type="InParanoid" id="A0A024G7K7"/>
<dbReference type="GO" id="GO:0005737">
    <property type="term" value="C:cytoplasm"/>
    <property type="evidence" value="ECO:0007669"/>
    <property type="project" value="InterPro"/>
</dbReference>
<reference evidence="2 3" key="1">
    <citation type="submission" date="2012-05" db="EMBL/GenBank/DDBJ databases">
        <title>Recombination and specialization in a pathogen metapopulation.</title>
        <authorList>
            <person name="Gardiner A."/>
            <person name="Kemen E."/>
            <person name="Schultz-Larsen T."/>
            <person name="MacLean D."/>
            <person name="Van Oosterhout C."/>
            <person name="Jones J.D.G."/>
        </authorList>
    </citation>
    <scope>NUCLEOTIDE SEQUENCE [LARGE SCALE GENOMIC DNA]</scope>
    <source>
        <strain evidence="2 3">Ac Nc2</strain>
    </source>
</reference>
<dbReference type="STRING" id="65357.A0A024G7K7"/>
<dbReference type="Proteomes" id="UP000053237">
    <property type="component" value="Unassembled WGS sequence"/>
</dbReference>
<dbReference type="PANTHER" id="PTHR15750:SF2">
    <property type="entry name" value="VASOHIBIN"/>
    <property type="match status" value="1"/>
</dbReference>
<feature type="active site" evidence="1">
    <location>
        <position position="91"/>
    </location>
</feature>
<comment type="caution">
    <text evidence="2">The sequence shown here is derived from an EMBL/GenBank/DDBJ whole genome shotgun (WGS) entry which is preliminary data.</text>
</comment>
<dbReference type="OrthoDB" id="9974232at2759"/>
<organism evidence="2 3">
    <name type="scientific">Albugo candida</name>
    <dbReference type="NCBI Taxonomy" id="65357"/>
    <lineage>
        <taxon>Eukaryota</taxon>
        <taxon>Sar</taxon>
        <taxon>Stramenopiles</taxon>
        <taxon>Oomycota</taxon>
        <taxon>Peronosporomycetes</taxon>
        <taxon>Albuginales</taxon>
        <taxon>Albuginaceae</taxon>
        <taxon>Albugo</taxon>
    </lineage>
</organism>
<feature type="active site" evidence="1">
    <location>
        <position position="148"/>
    </location>
</feature>
<dbReference type="EMBL" id="CAIX01000035">
    <property type="protein sequence ID" value="CCI42525.1"/>
    <property type="molecule type" value="Genomic_DNA"/>
</dbReference>
<dbReference type="PANTHER" id="PTHR15750">
    <property type="entry name" value="VASOHIBIN-1-LIKE ISOFORM X2"/>
    <property type="match status" value="1"/>
</dbReference>
<evidence type="ECO:0008006" key="4">
    <source>
        <dbReference type="Google" id="ProtNLM"/>
    </source>
</evidence>
<name>A0A024G7K7_9STRA</name>
<feature type="active site" evidence="1">
    <location>
        <position position="127"/>
    </location>
</feature>
<gene>
    <name evidence="2" type="ORF">BN9_033090</name>
</gene>
<proteinExistence type="predicted"/>
<dbReference type="AlphaFoldDB" id="A0A024G7K7"/>
<accession>A0A024G7K7</accession>
<evidence type="ECO:0000256" key="1">
    <source>
        <dbReference type="PIRSR" id="PIRSR628131-1"/>
    </source>
</evidence>
<dbReference type="Pfam" id="PF14822">
    <property type="entry name" value="Vasohibin"/>
    <property type="match status" value="1"/>
</dbReference>
<dbReference type="InterPro" id="IPR028131">
    <property type="entry name" value="VASH1"/>
</dbReference>